<dbReference type="PROSITE" id="PS51078">
    <property type="entry name" value="ICLR_ED"/>
    <property type="match status" value="1"/>
</dbReference>
<dbReference type="SUPFAM" id="SSF46785">
    <property type="entry name" value="Winged helix' DNA-binding domain"/>
    <property type="match status" value="1"/>
</dbReference>
<organism evidence="6 7">
    <name type="scientific">Natronocella acetinitrilica</name>
    <dbReference type="NCBI Taxonomy" id="414046"/>
    <lineage>
        <taxon>Bacteria</taxon>
        <taxon>Pseudomonadati</taxon>
        <taxon>Pseudomonadota</taxon>
        <taxon>Gammaproteobacteria</taxon>
        <taxon>Chromatiales</taxon>
        <taxon>Ectothiorhodospiraceae</taxon>
        <taxon>Natronocella</taxon>
    </lineage>
</organism>
<evidence type="ECO:0000256" key="3">
    <source>
        <dbReference type="ARBA" id="ARBA00023163"/>
    </source>
</evidence>
<proteinExistence type="predicted"/>
<gene>
    <name evidence="6" type="ORF">J2T57_000843</name>
</gene>
<feature type="domain" description="HTH iclR-type" evidence="4">
    <location>
        <begin position="27"/>
        <end position="89"/>
    </location>
</feature>
<feature type="domain" description="IclR-ED" evidence="5">
    <location>
        <begin position="90"/>
        <end position="273"/>
    </location>
</feature>
<dbReference type="AlphaFoldDB" id="A0AAE3KAN0"/>
<dbReference type="Gene3D" id="3.30.450.40">
    <property type="match status" value="1"/>
</dbReference>
<evidence type="ECO:0000259" key="4">
    <source>
        <dbReference type="PROSITE" id="PS51077"/>
    </source>
</evidence>
<dbReference type="InterPro" id="IPR036388">
    <property type="entry name" value="WH-like_DNA-bd_sf"/>
</dbReference>
<dbReference type="PROSITE" id="PS51077">
    <property type="entry name" value="HTH_ICLR"/>
    <property type="match status" value="1"/>
</dbReference>
<dbReference type="InterPro" id="IPR005471">
    <property type="entry name" value="Tscrpt_reg_IclR_N"/>
</dbReference>
<dbReference type="InterPro" id="IPR014757">
    <property type="entry name" value="Tscrpt_reg_IclR_C"/>
</dbReference>
<dbReference type="Proteomes" id="UP001205843">
    <property type="component" value="Unassembled WGS sequence"/>
</dbReference>
<dbReference type="SMART" id="SM00346">
    <property type="entry name" value="HTH_ICLR"/>
    <property type="match status" value="1"/>
</dbReference>
<dbReference type="GO" id="GO:0003677">
    <property type="term" value="F:DNA binding"/>
    <property type="evidence" value="ECO:0007669"/>
    <property type="project" value="UniProtKB-KW"/>
</dbReference>
<accession>A0AAE3KAN0</accession>
<evidence type="ECO:0000256" key="2">
    <source>
        <dbReference type="ARBA" id="ARBA00023125"/>
    </source>
</evidence>
<evidence type="ECO:0000256" key="1">
    <source>
        <dbReference type="ARBA" id="ARBA00023015"/>
    </source>
</evidence>
<dbReference type="InterPro" id="IPR029016">
    <property type="entry name" value="GAF-like_dom_sf"/>
</dbReference>
<evidence type="ECO:0000313" key="6">
    <source>
        <dbReference type="EMBL" id="MCP1673744.1"/>
    </source>
</evidence>
<reference evidence="6" key="1">
    <citation type="submission" date="2022-03" db="EMBL/GenBank/DDBJ databases">
        <title>Genomic Encyclopedia of Type Strains, Phase III (KMG-III): the genomes of soil and plant-associated and newly described type strains.</title>
        <authorList>
            <person name="Whitman W."/>
        </authorList>
    </citation>
    <scope>NUCLEOTIDE SEQUENCE</scope>
    <source>
        <strain evidence="6">ANL 6-2</strain>
    </source>
</reference>
<dbReference type="InterPro" id="IPR050707">
    <property type="entry name" value="HTH_MetabolicPath_Reg"/>
</dbReference>
<dbReference type="PANTHER" id="PTHR30136">
    <property type="entry name" value="HELIX-TURN-HELIX TRANSCRIPTIONAL REGULATOR, ICLR FAMILY"/>
    <property type="match status" value="1"/>
</dbReference>
<dbReference type="EMBL" id="JALJXV010000002">
    <property type="protein sequence ID" value="MCP1673744.1"/>
    <property type="molecule type" value="Genomic_DNA"/>
</dbReference>
<keyword evidence="1" id="KW-0805">Transcription regulation</keyword>
<keyword evidence="3" id="KW-0804">Transcription</keyword>
<dbReference type="GO" id="GO:0003700">
    <property type="term" value="F:DNA-binding transcription factor activity"/>
    <property type="evidence" value="ECO:0007669"/>
    <property type="project" value="TreeGrafter"/>
</dbReference>
<protein>
    <submittedName>
        <fullName evidence="6">DNA-binding IclR family transcriptional regulator</fullName>
    </submittedName>
</protein>
<evidence type="ECO:0000259" key="5">
    <source>
        <dbReference type="PROSITE" id="PS51078"/>
    </source>
</evidence>
<keyword evidence="2 6" id="KW-0238">DNA-binding</keyword>
<evidence type="ECO:0000313" key="7">
    <source>
        <dbReference type="Proteomes" id="UP001205843"/>
    </source>
</evidence>
<dbReference type="Gene3D" id="1.10.10.10">
    <property type="entry name" value="Winged helix-like DNA-binding domain superfamily/Winged helix DNA-binding domain"/>
    <property type="match status" value="1"/>
</dbReference>
<dbReference type="Pfam" id="PF01614">
    <property type="entry name" value="IclR_C"/>
    <property type="match status" value="1"/>
</dbReference>
<dbReference type="Pfam" id="PF09339">
    <property type="entry name" value="HTH_IclR"/>
    <property type="match status" value="1"/>
</dbReference>
<dbReference type="PANTHER" id="PTHR30136:SF33">
    <property type="entry name" value="TRANSCRIPTIONAL REGULATORY PROTEIN"/>
    <property type="match status" value="1"/>
</dbReference>
<dbReference type="InterPro" id="IPR036390">
    <property type="entry name" value="WH_DNA-bd_sf"/>
</dbReference>
<dbReference type="SUPFAM" id="SSF55781">
    <property type="entry name" value="GAF domain-like"/>
    <property type="match status" value="1"/>
</dbReference>
<comment type="caution">
    <text evidence="6">The sequence shown here is derived from an EMBL/GenBank/DDBJ whole genome shotgun (WGS) entry which is preliminary data.</text>
</comment>
<dbReference type="GO" id="GO:0045892">
    <property type="term" value="P:negative regulation of DNA-templated transcription"/>
    <property type="evidence" value="ECO:0007669"/>
    <property type="project" value="TreeGrafter"/>
</dbReference>
<sequence>MAMRQKPVTMVDFSTSLQDAKEDRSFVMALARGLEILRAFKPQDGMLSNQEISSRTGIPKPTVSRLTYTLTKLGYLQYSDRMERYQLGTGVLALGYSSLASMGLRQTARPLMQELADFSGASVSLGSRDRLSVVYLEHCQGGHALTLRLQVGSRVPVATTGIGRALLAALPQDERDYLMDHLRRRAGKEWSTVRAGVERAVAQYQELGYCTSTGEWEEEVNAVGVPLALDDGSDIVAFNCGGPSFRLPTDRIHEEIGPRLVELVATVRSRLSTGEVA</sequence>
<name>A0AAE3KAN0_9GAMM</name>
<keyword evidence="7" id="KW-1185">Reference proteome</keyword>